<feature type="binding site" evidence="8">
    <location>
        <position position="270"/>
    </location>
    <ligand>
        <name>Zn(2+)</name>
        <dbReference type="ChEBI" id="CHEBI:29105"/>
        <label>2</label>
        <note>catalytic</note>
    </ligand>
</feature>
<dbReference type="EC" id="3.1.26.11" evidence="8"/>
<evidence type="ECO:0000313" key="9">
    <source>
        <dbReference type="EMBL" id="MFC4160502.1"/>
    </source>
</evidence>
<evidence type="ECO:0000256" key="5">
    <source>
        <dbReference type="ARBA" id="ARBA00022759"/>
    </source>
</evidence>
<keyword evidence="3 8" id="KW-0540">Nuclease</keyword>
<dbReference type="HAMAP" id="MF_01818">
    <property type="entry name" value="RNase_Z_BN"/>
    <property type="match status" value="1"/>
</dbReference>
<dbReference type="PANTHER" id="PTHR46018:SF2">
    <property type="entry name" value="ZINC PHOSPHODIESTERASE ELAC PROTEIN 1"/>
    <property type="match status" value="1"/>
</dbReference>
<evidence type="ECO:0000256" key="3">
    <source>
        <dbReference type="ARBA" id="ARBA00022722"/>
    </source>
</evidence>
<feature type="binding site" evidence="8">
    <location>
        <position position="68"/>
    </location>
    <ligand>
        <name>Zn(2+)</name>
        <dbReference type="ChEBI" id="CHEBI:29105"/>
        <label>2</label>
        <note>catalytic</note>
    </ligand>
</feature>
<comment type="subunit">
    <text evidence="1 8">Homodimer.</text>
</comment>
<evidence type="ECO:0000256" key="4">
    <source>
        <dbReference type="ARBA" id="ARBA00022723"/>
    </source>
</evidence>
<evidence type="ECO:0000256" key="2">
    <source>
        <dbReference type="ARBA" id="ARBA00022694"/>
    </source>
</evidence>
<dbReference type="InterPro" id="IPR013471">
    <property type="entry name" value="RNase_Z/BN"/>
</dbReference>
<feature type="binding site" evidence="8">
    <location>
        <position position="67"/>
    </location>
    <ligand>
        <name>Zn(2+)</name>
        <dbReference type="ChEBI" id="CHEBI:29105"/>
        <label>2</label>
        <note>catalytic</note>
    </ligand>
</feature>
<keyword evidence="2 8" id="KW-0819">tRNA processing</keyword>
<feature type="binding site" evidence="8">
    <location>
        <position position="140"/>
    </location>
    <ligand>
        <name>Zn(2+)</name>
        <dbReference type="ChEBI" id="CHEBI:29105"/>
        <label>1</label>
        <note>catalytic</note>
    </ligand>
</feature>
<keyword evidence="6 8" id="KW-0378">Hydrolase</keyword>
<accession>A0ABV8MQQ0</accession>
<sequence>MFKMTFLGTSSGVPTKTRNVSALAIQTGQGRDWVLFDCGEATQHRLLHTPLSVRDLTAICITHVHGDHCYGLPGLLASAAMNGRREPLLLLAPKAVLRWLDATIECSELFLPYPLECRDVAEVSVAEVSGCTLSAHRLSHRVESHGYAIERVVVHASLRAEALRAAGLAPGPDWKRLQAGETVTLPDGRVLAPADFVEQRRECWRVVVGGDNDDPGLLADACRGAQLLVHETTYTEEALQRIGPGPMHSSAARVARFAAAAGLPNLIMTHFSPRYQDEGPTTVAELAQEARAEYSGNLLLARDFDRYELGRDGVVRLVAEATIANGG</sequence>
<reference evidence="10" key="1">
    <citation type="journal article" date="2019" name="Int. J. Syst. Evol. Microbiol.">
        <title>The Global Catalogue of Microorganisms (GCM) 10K type strain sequencing project: providing services to taxonomists for standard genome sequencing and annotation.</title>
        <authorList>
            <consortium name="The Broad Institute Genomics Platform"/>
            <consortium name="The Broad Institute Genome Sequencing Center for Infectious Disease"/>
            <person name="Wu L."/>
            <person name="Ma J."/>
        </authorList>
    </citation>
    <scope>NUCLEOTIDE SEQUENCE [LARGE SCALE GENOMIC DNA]</scope>
    <source>
        <strain evidence="10">LMG 29894</strain>
    </source>
</reference>
<feature type="binding site" evidence="8">
    <location>
        <position position="211"/>
    </location>
    <ligand>
        <name>Zn(2+)</name>
        <dbReference type="ChEBI" id="CHEBI:29105"/>
        <label>1</label>
        <note>catalytic</note>
    </ligand>
</feature>
<dbReference type="Gene3D" id="3.60.15.10">
    <property type="entry name" value="Ribonuclease Z/Hydroxyacylglutathione hydrolase-like"/>
    <property type="match status" value="1"/>
</dbReference>
<keyword evidence="7 8" id="KW-0862">Zinc</keyword>
<dbReference type="PANTHER" id="PTHR46018">
    <property type="entry name" value="ZINC PHOSPHODIESTERASE ELAC PROTEIN 1"/>
    <property type="match status" value="1"/>
</dbReference>
<feature type="binding site" evidence="8">
    <location>
        <position position="211"/>
    </location>
    <ligand>
        <name>Zn(2+)</name>
        <dbReference type="ChEBI" id="CHEBI:29105"/>
        <label>2</label>
        <note>catalytic</note>
    </ligand>
</feature>
<keyword evidence="5 8" id="KW-0255">Endonuclease</keyword>
<comment type="catalytic activity">
    <reaction evidence="8">
        <text>Endonucleolytic cleavage of RNA, removing extra 3' nucleotides from tRNA precursor, generating 3' termini of tRNAs. A 3'-hydroxy group is left at the tRNA terminus and a 5'-phosphoryl group is left at the trailer molecule.</text>
        <dbReference type="EC" id="3.1.26.11"/>
    </reaction>
</comment>
<dbReference type="Proteomes" id="UP001595791">
    <property type="component" value="Unassembled WGS sequence"/>
</dbReference>
<protein>
    <recommendedName>
        <fullName evidence="8">Ribonuclease Z</fullName>
        <shortName evidence="8">RNase Z</shortName>
        <ecNumber evidence="8">3.1.26.11</ecNumber>
    </recommendedName>
    <alternativeName>
        <fullName evidence="8">tRNA 3 endonuclease</fullName>
    </alternativeName>
    <alternativeName>
        <fullName evidence="8">tRNase Z</fullName>
    </alternativeName>
</protein>
<evidence type="ECO:0000256" key="1">
    <source>
        <dbReference type="ARBA" id="ARBA00011738"/>
    </source>
</evidence>
<feature type="binding site" evidence="8">
    <location>
        <position position="63"/>
    </location>
    <ligand>
        <name>Zn(2+)</name>
        <dbReference type="ChEBI" id="CHEBI:29105"/>
        <label>1</label>
        <note>catalytic</note>
    </ligand>
</feature>
<keyword evidence="4 8" id="KW-0479">Metal-binding</keyword>
<dbReference type="SUPFAM" id="SSF56281">
    <property type="entry name" value="Metallo-hydrolase/oxidoreductase"/>
    <property type="match status" value="1"/>
</dbReference>
<comment type="similarity">
    <text evidence="8">Belongs to the RNase Z family.</text>
</comment>
<organism evidence="9 10">
    <name type="scientific">Chitinimonas lacunae</name>
    <dbReference type="NCBI Taxonomy" id="1963018"/>
    <lineage>
        <taxon>Bacteria</taxon>
        <taxon>Pseudomonadati</taxon>
        <taxon>Pseudomonadota</taxon>
        <taxon>Betaproteobacteria</taxon>
        <taxon>Neisseriales</taxon>
        <taxon>Chitinibacteraceae</taxon>
        <taxon>Chitinimonas</taxon>
    </lineage>
</organism>
<comment type="cofactor">
    <cofactor evidence="8">
        <name>Zn(2+)</name>
        <dbReference type="ChEBI" id="CHEBI:29105"/>
    </cofactor>
    <text evidence="8">Binds 2 Zn(2+) ions.</text>
</comment>
<proteinExistence type="inferred from homology"/>
<evidence type="ECO:0000256" key="8">
    <source>
        <dbReference type="HAMAP-Rule" id="MF_01818"/>
    </source>
</evidence>
<dbReference type="InterPro" id="IPR036866">
    <property type="entry name" value="RibonucZ/Hydroxyglut_hydro"/>
</dbReference>
<evidence type="ECO:0000256" key="7">
    <source>
        <dbReference type="ARBA" id="ARBA00022833"/>
    </source>
</evidence>
<comment type="caution">
    <text evidence="9">The sequence shown here is derived from an EMBL/GenBank/DDBJ whole genome shotgun (WGS) entry which is preliminary data.</text>
</comment>
<evidence type="ECO:0000313" key="10">
    <source>
        <dbReference type="Proteomes" id="UP001595791"/>
    </source>
</evidence>
<evidence type="ECO:0000256" key="6">
    <source>
        <dbReference type="ARBA" id="ARBA00022801"/>
    </source>
</evidence>
<comment type="function">
    <text evidence="8">Zinc phosphodiesterase, which displays some tRNA 3'-processing endonuclease activity. Probably involved in tRNA maturation, by removing a 3'-trailer from precursor tRNA.</text>
</comment>
<feature type="binding site" evidence="8">
    <location>
        <position position="65"/>
    </location>
    <ligand>
        <name>Zn(2+)</name>
        <dbReference type="ChEBI" id="CHEBI:29105"/>
        <label>1</label>
        <note>catalytic</note>
    </ligand>
</feature>
<dbReference type="CDD" id="cd07717">
    <property type="entry name" value="RNaseZ_ZiPD-like_MBL-fold"/>
    <property type="match status" value="1"/>
</dbReference>
<dbReference type="Pfam" id="PF23023">
    <property type="entry name" value="Anti-Pycsar_Apyc1"/>
    <property type="match status" value="1"/>
</dbReference>
<gene>
    <name evidence="8" type="primary">rnz</name>
    <name evidence="9" type="ORF">ACFOW7_14260</name>
</gene>
<name>A0ABV8MQQ0_9NEIS</name>
<keyword evidence="10" id="KW-1185">Reference proteome</keyword>
<dbReference type="RefSeq" id="WP_378165408.1">
    <property type="nucleotide sequence ID" value="NZ_JBHSBU010000001.1"/>
</dbReference>
<feature type="active site" description="Proton acceptor" evidence="8">
    <location>
        <position position="67"/>
    </location>
</feature>
<dbReference type="EMBL" id="JBHSBU010000001">
    <property type="protein sequence ID" value="MFC4160502.1"/>
    <property type="molecule type" value="Genomic_DNA"/>
</dbReference>